<sequence>MSVRCVSTHCVQGEPQLEVPHAAAQLPERTAPQEAGSMLHQLLTTLSRLPHVVSQPFDA</sequence>
<dbReference type="EMBL" id="JEMB01003051">
    <property type="protein sequence ID" value="KYF76090.1"/>
    <property type="molecule type" value="Genomic_DNA"/>
</dbReference>
<protein>
    <submittedName>
        <fullName evidence="1">Uncharacterized protein</fullName>
    </submittedName>
</protein>
<proteinExistence type="predicted"/>
<comment type="caution">
    <text evidence="1">The sequence shown here is derived from an EMBL/GenBank/DDBJ whole genome shotgun (WGS) entry which is preliminary data.</text>
</comment>
<gene>
    <name evidence="1" type="ORF">BE17_51150</name>
</gene>
<dbReference type="AlphaFoldDB" id="A0A150R7B0"/>
<organism evidence="1 2">
    <name type="scientific">Sorangium cellulosum</name>
    <name type="common">Polyangium cellulosum</name>
    <dbReference type="NCBI Taxonomy" id="56"/>
    <lineage>
        <taxon>Bacteria</taxon>
        <taxon>Pseudomonadati</taxon>
        <taxon>Myxococcota</taxon>
        <taxon>Polyangia</taxon>
        <taxon>Polyangiales</taxon>
        <taxon>Polyangiaceae</taxon>
        <taxon>Sorangium</taxon>
    </lineage>
</organism>
<reference evidence="1 2" key="1">
    <citation type="submission" date="2014-02" db="EMBL/GenBank/DDBJ databases">
        <title>The small core and large imbalanced accessory genome model reveals a collaborative survival strategy of Sorangium cellulosum strains in nature.</title>
        <authorList>
            <person name="Han K."/>
            <person name="Peng R."/>
            <person name="Blom J."/>
            <person name="Li Y.-Z."/>
        </authorList>
    </citation>
    <scope>NUCLEOTIDE SEQUENCE [LARGE SCALE GENOMIC DNA]</scope>
    <source>
        <strain evidence="1 2">So0011-07</strain>
    </source>
</reference>
<name>A0A150R7B0_SORCE</name>
<accession>A0A150R7B0</accession>
<dbReference type="Proteomes" id="UP000075635">
    <property type="component" value="Unassembled WGS sequence"/>
</dbReference>
<evidence type="ECO:0000313" key="2">
    <source>
        <dbReference type="Proteomes" id="UP000075635"/>
    </source>
</evidence>
<evidence type="ECO:0000313" key="1">
    <source>
        <dbReference type="EMBL" id="KYF76090.1"/>
    </source>
</evidence>